<organism evidence="1">
    <name type="scientific">marine sediment metagenome</name>
    <dbReference type="NCBI Taxonomy" id="412755"/>
    <lineage>
        <taxon>unclassified sequences</taxon>
        <taxon>metagenomes</taxon>
        <taxon>ecological metagenomes</taxon>
    </lineage>
</organism>
<sequence length="607" mass="72468">PKLFCPFCFPELIKNPSISKKLKEQITKYSLNKLERIIINDLSEVEIFETIKPIKDSVFEQIESQLSHKNSEFKIFLKKYIANIVWFLAKIKLLSETNQKINVSSVAKETHNRSLTSLIQWYKISKDIVRYLRETLGFNIRTTHQDPLSIPESARNRIRNFKTYYKLIKGNDKKGITIVYLDIDYKTEILIYYDGKCQGIGRYCSFNIDYKFLPILSHHHRIEAYNKIVAEIGYEYIQPREIIRHSFHRALELMQTQIGGLDLTCMNCHSIRHSVRFIFPPIFHFLKSMSLEDINENSTNIFYEIKRLTNEFYEQNKERYRVTKINTKAKIKIEIKRSILGFVKKKYVIEYLYGENYTCPICRKANINDHLTCFEAHHTNLELFDKCEKIEFGKEYGRKPIRWLIKNLIMQECVFLCSNCHAMVKATIYREYVLIILKNQKEANFVNNFYKHLDAQIAKERKIILQWKNQLTNRNLIFPNPLQLIFKMGKALDQKIVCIYYICEVFPREKKNQFFTSGVFNFILNKFHTHFNNYKNQLISDGYIQYVAGRHQFNQKFFVITPKGIERAKEIIKKKIEGFSREFKKLILVWKDRYIEYQNSSNKDIFT</sequence>
<proteinExistence type="predicted"/>
<evidence type="ECO:0000313" key="1">
    <source>
        <dbReference type="EMBL" id="KKL97395.1"/>
    </source>
</evidence>
<name>A0A0F9IUG6_9ZZZZ</name>
<comment type="caution">
    <text evidence="1">The sequence shown here is derived from an EMBL/GenBank/DDBJ whole genome shotgun (WGS) entry which is preliminary data.</text>
</comment>
<reference evidence="1" key="1">
    <citation type="journal article" date="2015" name="Nature">
        <title>Complex archaea that bridge the gap between prokaryotes and eukaryotes.</title>
        <authorList>
            <person name="Spang A."/>
            <person name="Saw J.H."/>
            <person name="Jorgensen S.L."/>
            <person name="Zaremba-Niedzwiedzka K."/>
            <person name="Martijn J."/>
            <person name="Lind A.E."/>
            <person name="van Eijk R."/>
            <person name="Schleper C."/>
            <person name="Guy L."/>
            <person name="Ettema T.J."/>
        </authorList>
    </citation>
    <scope>NUCLEOTIDE SEQUENCE</scope>
</reference>
<gene>
    <name evidence="1" type="ORF">LCGC14_1834890</name>
</gene>
<feature type="non-terminal residue" evidence="1">
    <location>
        <position position="1"/>
    </location>
</feature>
<dbReference type="AlphaFoldDB" id="A0A0F9IUG6"/>
<dbReference type="EMBL" id="LAZR01018176">
    <property type="protein sequence ID" value="KKL97395.1"/>
    <property type="molecule type" value="Genomic_DNA"/>
</dbReference>
<accession>A0A0F9IUG6</accession>
<protein>
    <submittedName>
        <fullName evidence="1">Uncharacterized protein</fullName>
    </submittedName>
</protein>